<evidence type="ECO:0000256" key="11">
    <source>
        <dbReference type="RuleBase" id="RU362091"/>
    </source>
</evidence>
<evidence type="ECO:0000256" key="8">
    <source>
        <dbReference type="ARBA" id="ARBA00023065"/>
    </source>
</evidence>
<sequence>MAYKYHVGVVDYAAIVLTLLISAGIGIKFRYFGKKQNTMKDYFMAGKNMSKFPVIISICVTMTSAVSMLGTPSEIYRYGVQSIVINLGLPIGIALAAYVFIPVYFQCGVSTVYEFLEIRYGKITRYVVSALFILQMVLYMSSVLYAPVLALNAVTDLSIELSIIVFGAICTFYCAMGGLKAVLWSDVFQFNLMFITIMALYIAGIREAGGLAQVYDTANSGSRLNMFDFRVDLTTRYTFLNCLLQGIMYGFGCYGTSQIEVQRLLSLSNVKRAKSTLLISILPVTGLYLLCNLYGLILYSVYYLCDPISNKKVTGLTKYDQLVPYFLVSKFHSIPGLTGLCMAGIFSGSLSTVSSALNSLATVTVVDFIHPLFSSIRSNEAKSVFIAKTLSFCYGFICICLAFALLHTSSIKQVSNLVNSTVDGPVAAIFTLGILTTKCSGKNVLFGLLAGVAVTSWIGYGTLFSGYIQASLPMNTSKCATSFNFTETVSYTIPTYLGFENISSSTSSMLVSQSDIFILYKVSYYWIRPIGFITTIFFTFLAVCLTGWKAKISLVGGKNKTNCKDIIEIS</sequence>
<keyword evidence="7" id="KW-0915">Sodium</keyword>
<dbReference type="Proteomes" id="UP000887116">
    <property type="component" value="Unassembled WGS sequence"/>
</dbReference>
<feature type="transmembrane region" description="Helical" evidence="12">
    <location>
        <begin position="83"/>
        <end position="105"/>
    </location>
</feature>
<dbReference type="PANTHER" id="PTHR42985">
    <property type="entry name" value="SODIUM-COUPLED MONOCARBOXYLATE TRANSPORTER"/>
    <property type="match status" value="1"/>
</dbReference>
<evidence type="ECO:0000256" key="10">
    <source>
        <dbReference type="ARBA" id="ARBA00023201"/>
    </source>
</evidence>
<feature type="transmembrane region" description="Helical" evidence="12">
    <location>
        <begin position="322"/>
        <end position="346"/>
    </location>
</feature>
<dbReference type="InterPro" id="IPR051163">
    <property type="entry name" value="Sodium:Solute_Symporter_SSF"/>
</dbReference>
<evidence type="ECO:0000256" key="4">
    <source>
        <dbReference type="ARBA" id="ARBA00022475"/>
    </source>
</evidence>
<evidence type="ECO:0000256" key="2">
    <source>
        <dbReference type="ARBA" id="ARBA00006434"/>
    </source>
</evidence>
<feature type="transmembrane region" description="Helical" evidence="12">
    <location>
        <begin position="237"/>
        <end position="256"/>
    </location>
</feature>
<dbReference type="NCBIfam" id="TIGR00813">
    <property type="entry name" value="sss"/>
    <property type="match status" value="1"/>
</dbReference>
<evidence type="ECO:0000256" key="1">
    <source>
        <dbReference type="ARBA" id="ARBA00004651"/>
    </source>
</evidence>
<proteinExistence type="inferred from homology"/>
<dbReference type="Pfam" id="PF00474">
    <property type="entry name" value="SSF"/>
    <property type="match status" value="1"/>
</dbReference>
<feature type="transmembrane region" description="Helical" evidence="12">
    <location>
        <begin position="187"/>
        <end position="205"/>
    </location>
</feature>
<dbReference type="PROSITE" id="PS50283">
    <property type="entry name" value="NA_SOLUT_SYMP_3"/>
    <property type="match status" value="1"/>
</dbReference>
<organism evidence="13 14">
    <name type="scientific">Trichonephila clavata</name>
    <name type="common">Joro spider</name>
    <name type="synonym">Nephila clavata</name>
    <dbReference type="NCBI Taxonomy" id="2740835"/>
    <lineage>
        <taxon>Eukaryota</taxon>
        <taxon>Metazoa</taxon>
        <taxon>Ecdysozoa</taxon>
        <taxon>Arthropoda</taxon>
        <taxon>Chelicerata</taxon>
        <taxon>Arachnida</taxon>
        <taxon>Araneae</taxon>
        <taxon>Araneomorphae</taxon>
        <taxon>Entelegynae</taxon>
        <taxon>Araneoidea</taxon>
        <taxon>Nephilidae</taxon>
        <taxon>Trichonephila</taxon>
    </lineage>
</organism>
<evidence type="ECO:0000256" key="6">
    <source>
        <dbReference type="ARBA" id="ARBA00022989"/>
    </source>
</evidence>
<dbReference type="GO" id="GO:0006814">
    <property type="term" value="P:sodium ion transport"/>
    <property type="evidence" value="ECO:0007669"/>
    <property type="project" value="UniProtKB-KW"/>
</dbReference>
<reference evidence="13" key="1">
    <citation type="submission" date="2020-07" db="EMBL/GenBank/DDBJ databases">
        <title>Multicomponent nature underlies the extraordinary mechanical properties of spider dragline silk.</title>
        <authorList>
            <person name="Kono N."/>
            <person name="Nakamura H."/>
            <person name="Mori M."/>
            <person name="Yoshida Y."/>
            <person name="Ohtoshi R."/>
            <person name="Malay A.D."/>
            <person name="Moran D.A.P."/>
            <person name="Tomita M."/>
            <person name="Numata K."/>
            <person name="Arakawa K."/>
        </authorList>
    </citation>
    <scope>NUCLEOTIDE SEQUENCE</scope>
</reference>
<feature type="transmembrane region" description="Helical" evidence="12">
    <location>
        <begin position="157"/>
        <end position="175"/>
    </location>
</feature>
<feature type="transmembrane region" description="Helical" evidence="12">
    <location>
        <begin position="126"/>
        <end position="145"/>
    </location>
</feature>
<evidence type="ECO:0000313" key="14">
    <source>
        <dbReference type="Proteomes" id="UP000887116"/>
    </source>
</evidence>
<gene>
    <name evidence="13" type="primary">CG32669</name>
    <name evidence="13" type="ORF">TNCT_653951</name>
</gene>
<dbReference type="EMBL" id="BMAO01004658">
    <property type="protein sequence ID" value="GFQ96140.1"/>
    <property type="molecule type" value="Genomic_DNA"/>
</dbReference>
<feature type="transmembrane region" description="Helical" evidence="12">
    <location>
        <begin position="525"/>
        <end position="548"/>
    </location>
</feature>
<keyword evidence="8" id="KW-0406">Ion transport</keyword>
<dbReference type="AlphaFoldDB" id="A0A8X6L397"/>
<dbReference type="InterPro" id="IPR038377">
    <property type="entry name" value="Na/Glc_symporter_sf"/>
</dbReference>
<feature type="transmembrane region" description="Helical" evidence="12">
    <location>
        <begin position="385"/>
        <end position="406"/>
    </location>
</feature>
<comment type="caution">
    <text evidence="13">The sequence shown here is derived from an EMBL/GenBank/DDBJ whole genome shotgun (WGS) entry which is preliminary data.</text>
</comment>
<dbReference type="CDD" id="cd11492">
    <property type="entry name" value="SLC5sbd_NIS-SMVT"/>
    <property type="match status" value="1"/>
</dbReference>
<keyword evidence="10" id="KW-0739">Sodium transport</keyword>
<dbReference type="InterPro" id="IPR001734">
    <property type="entry name" value="Na/solute_symporter"/>
</dbReference>
<evidence type="ECO:0000256" key="7">
    <source>
        <dbReference type="ARBA" id="ARBA00023053"/>
    </source>
</evidence>
<dbReference type="OrthoDB" id="6430508at2759"/>
<evidence type="ECO:0000256" key="3">
    <source>
        <dbReference type="ARBA" id="ARBA00022448"/>
    </source>
</evidence>
<feature type="transmembrane region" description="Helical" evidence="12">
    <location>
        <begin position="444"/>
        <end position="468"/>
    </location>
</feature>
<evidence type="ECO:0000256" key="5">
    <source>
        <dbReference type="ARBA" id="ARBA00022692"/>
    </source>
</evidence>
<keyword evidence="3" id="KW-0813">Transport</keyword>
<evidence type="ECO:0000313" key="13">
    <source>
        <dbReference type="EMBL" id="GFQ96140.1"/>
    </source>
</evidence>
<name>A0A8X6L397_TRICU</name>
<evidence type="ECO:0000256" key="12">
    <source>
        <dbReference type="SAM" id="Phobius"/>
    </source>
</evidence>
<feature type="transmembrane region" description="Helical" evidence="12">
    <location>
        <begin position="277"/>
        <end position="302"/>
    </location>
</feature>
<dbReference type="Gene3D" id="1.20.1730.10">
    <property type="entry name" value="Sodium/glucose cotransporter"/>
    <property type="match status" value="1"/>
</dbReference>
<keyword evidence="6 12" id="KW-1133">Transmembrane helix</keyword>
<keyword evidence="4" id="KW-1003">Cell membrane</keyword>
<comment type="subcellular location">
    <subcellularLocation>
        <location evidence="1">Cell membrane</location>
        <topology evidence="1">Multi-pass membrane protein</topology>
    </subcellularLocation>
</comment>
<feature type="transmembrane region" description="Helical" evidence="12">
    <location>
        <begin position="52"/>
        <end position="71"/>
    </location>
</feature>
<dbReference type="GO" id="GO:0015293">
    <property type="term" value="F:symporter activity"/>
    <property type="evidence" value="ECO:0007669"/>
    <property type="project" value="TreeGrafter"/>
</dbReference>
<feature type="transmembrane region" description="Helical" evidence="12">
    <location>
        <begin position="12"/>
        <end position="31"/>
    </location>
</feature>
<keyword evidence="14" id="KW-1185">Reference proteome</keyword>
<keyword evidence="9 12" id="KW-0472">Membrane</keyword>
<evidence type="ECO:0000256" key="9">
    <source>
        <dbReference type="ARBA" id="ARBA00023136"/>
    </source>
</evidence>
<accession>A0A8X6L397</accession>
<comment type="similarity">
    <text evidence="2 11">Belongs to the sodium:solute symporter (SSF) (TC 2.A.21) family.</text>
</comment>
<dbReference type="GO" id="GO:0005886">
    <property type="term" value="C:plasma membrane"/>
    <property type="evidence" value="ECO:0007669"/>
    <property type="project" value="UniProtKB-SubCell"/>
</dbReference>
<keyword evidence="5 12" id="KW-0812">Transmembrane</keyword>
<dbReference type="PANTHER" id="PTHR42985:SF40">
    <property type="entry name" value="LD47995P-RELATED"/>
    <property type="match status" value="1"/>
</dbReference>
<protein>
    <submittedName>
        <fullName evidence="13">Putative sodium-dependent multivitamin transporter</fullName>
    </submittedName>
</protein>